<protein>
    <recommendedName>
        <fullName evidence="1">Bro-N domain-containing protein</fullName>
    </recommendedName>
</protein>
<dbReference type="SMART" id="SM01040">
    <property type="entry name" value="Bro-N"/>
    <property type="match status" value="1"/>
</dbReference>
<dbReference type="Proteomes" id="UP000025241">
    <property type="component" value="Chromosome I"/>
</dbReference>
<sequence>MSPSESVLTPSFFLRHHRQLRGVLIDSQAWFVARDLARLTNSHITERVIQRLDSDQHRRALLAGLRGEVAEEMLVSESGVYALLMVNFYHPENRSLRQWLSNEVLPVLHNAQQHNPHQPRRYFGPALGKQVGLLDWQGALWMRVADAVKLWEARP</sequence>
<dbReference type="KEGG" id="pkc:PKB_2734"/>
<dbReference type="PROSITE" id="PS51750">
    <property type="entry name" value="BRO_N"/>
    <property type="match status" value="1"/>
</dbReference>
<reference evidence="2 3" key="2">
    <citation type="submission" date="2014-05" db="EMBL/GenBank/DDBJ databases">
        <title>Genome sequence of the 3-chlorobenzoate degrading bacterium Pseudomonas knackmussii B13 shows multiple evidence for horizontal gene transfer.</title>
        <authorList>
            <person name="Miyazaki R."/>
            <person name="Bertelli C."/>
            <person name="Falquet L."/>
            <person name="Robinson-Rechavi M."/>
            <person name="Gharib W."/>
            <person name="Roy S."/>
            <person name="Van der Meer J.R."/>
        </authorList>
    </citation>
    <scope>NUCLEOTIDE SEQUENCE [LARGE SCALE GENOMIC DNA]</scope>
    <source>
        <strain evidence="2 3">B13</strain>
    </source>
</reference>
<dbReference type="OrthoDB" id="6982796at2"/>
<keyword evidence="3" id="KW-1185">Reference proteome</keyword>
<dbReference type="PANTHER" id="PTHR36180">
    <property type="entry name" value="DNA-BINDING PROTEIN-RELATED-RELATED"/>
    <property type="match status" value="1"/>
</dbReference>
<dbReference type="STRING" id="1301098.PKB_2734"/>
<reference evidence="2 3" key="1">
    <citation type="submission" date="2013-03" db="EMBL/GenBank/DDBJ databases">
        <authorList>
            <person name="Linke B."/>
        </authorList>
    </citation>
    <scope>NUCLEOTIDE SEQUENCE [LARGE SCALE GENOMIC DNA]</scope>
    <source>
        <strain evidence="2 3">B13</strain>
    </source>
</reference>
<accession>A0A024HGU9</accession>
<dbReference type="eggNOG" id="COG3617">
    <property type="taxonomic scope" value="Bacteria"/>
</dbReference>
<evidence type="ECO:0000313" key="3">
    <source>
        <dbReference type="Proteomes" id="UP000025241"/>
    </source>
</evidence>
<organism evidence="2 3">
    <name type="scientific">Pseudomonas knackmussii (strain DSM 6978 / CCUG 54928 / LMG 23759 / B13)</name>
    <dbReference type="NCBI Taxonomy" id="1301098"/>
    <lineage>
        <taxon>Bacteria</taxon>
        <taxon>Pseudomonadati</taxon>
        <taxon>Pseudomonadota</taxon>
        <taxon>Gammaproteobacteria</taxon>
        <taxon>Pseudomonadales</taxon>
        <taxon>Pseudomonadaceae</taxon>
        <taxon>Pseudomonas</taxon>
    </lineage>
</organism>
<feature type="domain" description="Bro-N" evidence="1">
    <location>
        <begin position="5"/>
        <end position="112"/>
    </location>
</feature>
<evidence type="ECO:0000313" key="2">
    <source>
        <dbReference type="EMBL" id="CDF84081.1"/>
    </source>
</evidence>
<dbReference type="EMBL" id="HG322950">
    <property type="protein sequence ID" value="CDF84081.1"/>
    <property type="molecule type" value="Genomic_DNA"/>
</dbReference>
<name>A0A024HGU9_PSEKB</name>
<dbReference type="HOGENOM" id="CLU_114099_1_0_6"/>
<dbReference type="PATRIC" id="fig|1301098.3.peg.2748"/>
<evidence type="ECO:0000259" key="1">
    <source>
        <dbReference type="PROSITE" id="PS51750"/>
    </source>
</evidence>
<dbReference type="InterPro" id="IPR003497">
    <property type="entry name" value="BRO_N_domain"/>
</dbReference>
<dbReference type="AlphaFoldDB" id="A0A024HGU9"/>
<dbReference type="Pfam" id="PF02498">
    <property type="entry name" value="Bro-N"/>
    <property type="match status" value="1"/>
</dbReference>
<dbReference type="RefSeq" id="WP_043252460.1">
    <property type="nucleotide sequence ID" value="NZ_HG322950.1"/>
</dbReference>
<gene>
    <name evidence="2" type="ORF">PKB_2734</name>
</gene>
<proteinExistence type="predicted"/>
<dbReference type="PANTHER" id="PTHR36180:SF2">
    <property type="entry name" value="BRO FAMILY PROTEIN"/>
    <property type="match status" value="1"/>
</dbReference>